<protein>
    <submittedName>
        <fullName evidence="1">Uncharacterized protein</fullName>
    </submittedName>
</protein>
<evidence type="ECO:0000313" key="2">
    <source>
        <dbReference type="Proteomes" id="UP001501645"/>
    </source>
</evidence>
<organism evidence="1 2">
    <name type="scientific">Microbacterium gilvum</name>
    <dbReference type="NCBI Taxonomy" id="1336204"/>
    <lineage>
        <taxon>Bacteria</taxon>
        <taxon>Bacillati</taxon>
        <taxon>Actinomycetota</taxon>
        <taxon>Actinomycetes</taxon>
        <taxon>Micrococcales</taxon>
        <taxon>Microbacteriaceae</taxon>
        <taxon>Microbacterium</taxon>
    </lineage>
</organism>
<reference evidence="2" key="1">
    <citation type="journal article" date="2019" name="Int. J. Syst. Evol. Microbiol.">
        <title>The Global Catalogue of Microorganisms (GCM) 10K type strain sequencing project: providing services to taxonomists for standard genome sequencing and annotation.</title>
        <authorList>
            <consortium name="The Broad Institute Genomics Platform"/>
            <consortium name="The Broad Institute Genome Sequencing Center for Infectious Disease"/>
            <person name="Wu L."/>
            <person name="Ma J."/>
        </authorList>
    </citation>
    <scope>NUCLEOTIDE SEQUENCE [LARGE SCALE GENOMIC DNA]</scope>
    <source>
        <strain evidence="2">JCM 18537</strain>
    </source>
</reference>
<gene>
    <name evidence="1" type="ORF">GCM10023351_21850</name>
</gene>
<keyword evidence="2" id="KW-1185">Reference proteome</keyword>
<evidence type="ECO:0000313" key="1">
    <source>
        <dbReference type="EMBL" id="GAA4776762.1"/>
    </source>
</evidence>
<name>A0ABP9A9S0_9MICO</name>
<dbReference type="EMBL" id="BAABKO010000003">
    <property type="protein sequence ID" value="GAA4776762.1"/>
    <property type="molecule type" value="Genomic_DNA"/>
</dbReference>
<accession>A0ABP9A9S0</accession>
<comment type="caution">
    <text evidence="1">The sequence shown here is derived from an EMBL/GenBank/DDBJ whole genome shotgun (WGS) entry which is preliminary data.</text>
</comment>
<proteinExistence type="predicted"/>
<dbReference type="Proteomes" id="UP001501645">
    <property type="component" value="Unassembled WGS sequence"/>
</dbReference>
<sequence>MRHGADITVGGAILHCPARAREASPGKPAASPVVYMLVIACRNSRAYDGRVNRTDTRIGAGDGGA</sequence>